<dbReference type="InterPro" id="IPR010982">
    <property type="entry name" value="Lambda_DNA-bd_dom_sf"/>
</dbReference>
<keyword evidence="3" id="KW-0804">Transcription</keyword>
<dbReference type="AlphaFoldDB" id="A0A1H9DBF2"/>
<feature type="domain" description="HTH cro/C1-type" evidence="4">
    <location>
        <begin position="19"/>
        <end position="66"/>
    </location>
</feature>
<dbReference type="Pfam" id="PF01381">
    <property type="entry name" value="HTH_3"/>
    <property type="match status" value="1"/>
</dbReference>
<dbReference type="PANTHER" id="PTHR40661:SF3">
    <property type="entry name" value="FELS-1 PROPHAGE TRANSCRIPTIONAL REGULATOR"/>
    <property type="match status" value="1"/>
</dbReference>
<evidence type="ECO:0000256" key="2">
    <source>
        <dbReference type="ARBA" id="ARBA00023125"/>
    </source>
</evidence>
<dbReference type="InterPro" id="IPR001387">
    <property type="entry name" value="Cro/C1-type_HTH"/>
</dbReference>
<dbReference type="SUPFAM" id="SSF47413">
    <property type="entry name" value="lambda repressor-like DNA-binding domains"/>
    <property type="match status" value="1"/>
</dbReference>
<dbReference type="CDD" id="cd06529">
    <property type="entry name" value="S24_LexA-like"/>
    <property type="match status" value="1"/>
</dbReference>
<sequence length="213" mass="23736">MAMDINQLRVTALKRLIGGMQLKEFAERHDLDASYLSQILNGHRKLGEKAAATLEEKLGLPSFALIYPREEAELLPGTKLEPQAFRRAPIKGIAQLGPDGYWDALEHADGWIDIPSSDPNAYSLRVKGDSMSPAIRDGWAVWCEPNCEPVPGEYVMVRRTNGQQMVKELLYANTESVSLMSVNASYGRLTIPRVEIEHIHPVGSIVPPSKIRY</sequence>
<evidence type="ECO:0000256" key="1">
    <source>
        <dbReference type="ARBA" id="ARBA00023015"/>
    </source>
</evidence>
<dbReference type="EMBL" id="FOFJ01000006">
    <property type="protein sequence ID" value="SEQ10814.1"/>
    <property type="molecule type" value="Genomic_DNA"/>
</dbReference>
<evidence type="ECO:0000259" key="4">
    <source>
        <dbReference type="PROSITE" id="PS50943"/>
    </source>
</evidence>
<accession>A0A1H9DBF2</accession>
<dbReference type="CDD" id="cd00093">
    <property type="entry name" value="HTH_XRE"/>
    <property type="match status" value="1"/>
</dbReference>
<organism evidence="5 6">
    <name type="scientific">Azotobacter beijerinckii</name>
    <dbReference type="NCBI Taxonomy" id="170623"/>
    <lineage>
        <taxon>Bacteria</taxon>
        <taxon>Pseudomonadati</taxon>
        <taxon>Pseudomonadota</taxon>
        <taxon>Gammaproteobacteria</taxon>
        <taxon>Pseudomonadales</taxon>
        <taxon>Pseudomonadaceae</taxon>
        <taxon>Azotobacter</taxon>
    </lineage>
</organism>
<dbReference type="InterPro" id="IPR015927">
    <property type="entry name" value="Peptidase_S24_S26A/B/C"/>
</dbReference>
<keyword evidence="2" id="KW-0238">DNA-binding</keyword>
<dbReference type="InterPro" id="IPR039418">
    <property type="entry name" value="LexA-like"/>
</dbReference>
<name>A0A1H9DBF2_9GAMM</name>
<dbReference type="PROSITE" id="PS50943">
    <property type="entry name" value="HTH_CROC1"/>
    <property type="match status" value="1"/>
</dbReference>
<dbReference type="Pfam" id="PF00717">
    <property type="entry name" value="Peptidase_S24"/>
    <property type="match status" value="1"/>
</dbReference>
<dbReference type="InterPro" id="IPR036286">
    <property type="entry name" value="LexA/Signal_pep-like_sf"/>
</dbReference>
<dbReference type="PANTHER" id="PTHR40661">
    <property type="match status" value="1"/>
</dbReference>
<keyword evidence="1" id="KW-0805">Transcription regulation</keyword>
<evidence type="ECO:0000256" key="3">
    <source>
        <dbReference type="ARBA" id="ARBA00023163"/>
    </source>
</evidence>
<proteinExistence type="predicted"/>
<evidence type="ECO:0000313" key="6">
    <source>
        <dbReference type="Proteomes" id="UP000199267"/>
    </source>
</evidence>
<dbReference type="Proteomes" id="UP000199267">
    <property type="component" value="Unassembled WGS sequence"/>
</dbReference>
<protein>
    <submittedName>
        <fullName evidence="5">Peptidase S24-like</fullName>
    </submittedName>
</protein>
<reference evidence="5 6" key="1">
    <citation type="submission" date="2016-10" db="EMBL/GenBank/DDBJ databases">
        <authorList>
            <person name="de Groot N.N."/>
        </authorList>
    </citation>
    <scope>NUCLEOTIDE SEQUENCE [LARGE SCALE GENOMIC DNA]</scope>
    <source>
        <strain evidence="5 6">DSM 378</strain>
    </source>
</reference>
<dbReference type="GO" id="GO:0003677">
    <property type="term" value="F:DNA binding"/>
    <property type="evidence" value="ECO:0007669"/>
    <property type="project" value="UniProtKB-KW"/>
</dbReference>
<gene>
    <name evidence="5" type="ORF">SAMN04244573_01037</name>
</gene>
<dbReference type="Gene3D" id="2.10.109.10">
    <property type="entry name" value="Umud Fragment, subunit A"/>
    <property type="match status" value="1"/>
</dbReference>
<evidence type="ECO:0000313" key="5">
    <source>
        <dbReference type="EMBL" id="SEQ10814.1"/>
    </source>
</evidence>
<dbReference type="SUPFAM" id="SSF51306">
    <property type="entry name" value="LexA/Signal peptidase"/>
    <property type="match status" value="1"/>
</dbReference>